<dbReference type="GeneID" id="36326794"/>
<evidence type="ECO:0000313" key="3">
    <source>
        <dbReference type="Proteomes" id="UP000194127"/>
    </source>
</evidence>
<feature type="compositionally biased region" description="Low complexity" evidence="1">
    <location>
        <begin position="7"/>
        <end position="23"/>
    </location>
</feature>
<protein>
    <submittedName>
        <fullName evidence="2">Uncharacterized protein</fullName>
    </submittedName>
</protein>
<sequence>MMHSDNPSRSHSSSRAAQHSAPARPQPRHTTKEPCPPTPVGVDPAQLIGKALKGVRRSHNHPNVTLQFTDNTAFQILVDGYDPRHRGVPKYIETDPDLEPIFNHPDDLRDGPLTICNAARITLADKAFDLNGRGSRWDQTHCGIALKFKEDGRWHCIWAMLAEYEHHGQMNCIFRSYHDVYLAALAPLPGRGKRRPPNKTQDFNKK</sequence>
<dbReference type="AlphaFoldDB" id="A0A1X6NCS1"/>
<reference evidence="2 3" key="1">
    <citation type="submission" date="2017-04" db="EMBL/GenBank/DDBJ databases">
        <title>Genome Sequence of the Model Brown-Rot Fungus Postia placenta SB12.</title>
        <authorList>
            <consortium name="DOE Joint Genome Institute"/>
            <person name="Gaskell J."/>
            <person name="Kersten P."/>
            <person name="Larrondo L.F."/>
            <person name="Canessa P."/>
            <person name="Martinez D."/>
            <person name="Hibbett D."/>
            <person name="Schmoll M."/>
            <person name="Kubicek C.P."/>
            <person name="Martinez A.T."/>
            <person name="Yadav J."/>
            <person name="Master E."/>
            <person name="Magnuson J.K."/>
            <person name="James T."/>
            <person name="Yaver D."/>
            <person name="Berka R."/>
            <person name="Labutti K."/>
            <person name="Lipzen A."/>
            <person name="Aerts A."/>
            <person name="Barry K."/>
            <person name="Henrissat B."/>
            <person name="Blanchette R."/>
            <person name="Grigoriev I."/>
            <person name="Cullen D."/>
        </authorList>
    </citation>
    <scope>NUCLEOTIDE SEQUENCE [LARGE SCALE GENOMIC DNA]</scope>
    <source>
        <strain evidence="2 3">MAD-698-R-SB12</strain>
    </source>
</reference>
<dbReference type="EMBL" id="KZ110592">
    <property type="protein sequence ID" value="OSX66437.1"/>
    <property type="molecule type" value="Genomic_DNA"/>
</dbReference>
<name>A0A1X6NCS1_9APHY</name>
<evidence type="ECO:0000313" key="2">
    <source>
        <dbReference type="EMBL" id="OSX66437.1"/>
    </source>
</evidence>
<evidence type="ECO:0000256" key="1">
    <source>
        <dbReference type="SAM" id="MobiDB-lite"/>
    </source>
</evidence>
<feature type="region of interest" description="Disordered" evidence="1">
    <location>
        <begin position="1"/>
        <end position="44"/>
    </location>
</feature>
<gene>
    <name evidence="2" type="ORF">POSPLADRAFT_1064756</name>
</gene>
<dbReference type="Proteomes" id="UP000194127">
    <property type="component" value="Unassembled WGS sequence"/>
</dbReference>
<dbReference type="OrthoDB" id="3197787at2759"/>
<keyword evidence="3" id="KW-1185">Reference proteome</keyword>
<dbReference type="RefSeq" id="XP_024343231.1">
    <property type="nucleotide sequence ID" value="XM_024481844.1"/>
</dbReference>
<proteinExistence type="predicted"/>
<accession>A0A1X6NCS1</accession>
<organism evidence="2 3">
    <name type="scientific">Postia placenta MAD-698-R-SB12</name>
    <dbReference type="NCBI Taxonomy" id="670580"/>
    <lineage>
        <taxon>Eukaryota</taxon>
        <taxon>Fungi</taxon>
        <taxon>Dikarya</taxon>
        <taxon>Basidiomycota</taxon>
        <taxon>Agaricomycotina</taxon>
        <taxon>Agaricomycetes</taxon>
        <taxon>Polyporales</taxon>
        <taxon>Adustoporiaceae</taxon>
        <taxon>Rhodonia</taxon>
    </lineage>
</organism>